<dbReference type="Pfam" id="PF06013">
    <property type="entry name" value="WXG100"/>
    <property type="match status" value="1"/>
</dbReference>
<dbReference type="SUPFAM" id="SSF140453">
    <property type="entry name" value="EsxAB dimer-like"/>
    <property type="match status" value="1"/>
</dbReference>
<dbReference type="EMBL" id="JAXQPW010000001">
    <property type="protein sequence ID" value="MDZ5660639.1"/>
    <property type="molecule type" value="Genomic_DNA"/>
</dbReference>
<keyword evidence="2" id="KW-1185">Reference proteome</keyword>
<dbReference type="RefSeq" id="WP_322423101.1">
    <property type="nucleotide sequence ID" value="NZ_JAXQPW010000001.1"/>
</dbReference>
<reference evidence="1 2" key="1">
    <citation type="submission" date="2023-11" db="EMBL/GenBank/DDBJ databases">
        <title>Novel species in genus Nocardioides.</title>
        <authorList>
            <person name="Zhou H."/>
        </authorList>
    </citation>
    <scope>NUCLEOTIDE SEQUENCE [LARGE SCALE GENOMIC DNA]</scope>
    <source>
        <strain evidence="1 2">S-58</strain>
    </source>
</reference>
<comment type="caution">
    <text evidence="1">The sequence shown here is derived from an EMBL/GenBank/DDBJ whole genome shotgun (WGS) entry which is preliminary data.</text>
</comment>
<gene>
    <name evidence="1" type="ORF">SFC79_02585</name>
</gene>
<sequence length="99" mass="10666">MTAFDVDLDELRRAVSELASCHRGLLALAYDVDQAHEQLQAGWSGQSSTAEAASYDAWRSRRADMVAALAALTAIATAADEHYSRAVDANLARWAQVTA</sequence>
<dbReference type="Gene3D" id="1.10.287.1060">
    <property type="entry name" value="ESAT-6-like"/>
    <property type="match status" value="1"/>
</dbReference>
<name>A0ABU5K839_9ACTN</name>
<accession>A0ABU5K839</accession>
<dbReference type="InterPro" id="IPR036689">
    <property type="entry name" value="ESAT-6-like_sf"/>
</dbReference>
<evidence type="ECO:0000313" key="1">
    <source>
        <dbReference type="EMBL" id="MDZ5660639.1"/>
    </source>
</evidence>
<dbReference type="InterPro" id="IPR010310">
    <property type="entry name" value="T7SS_ESAT-6-like"/>
</dbReference>
<protein>
    <submittedName>
        <fullName evidence="1">WXG100 family type VII secretion target</fullName>
    </submittedName>
</protein>
<dbReference type="Proteomes" id="UP001291999">
    <property type="component" value="Unassembled WGS sequence"/>
</dbReference>
<proteinExistence type="predicted"/>
<evidence type="ECO:0000313" key="2">
    <source>
        <dbReference type="Proteomes" id="UP001291999"/>
    </source>
</evidence>
<organism evidence="1 2">
    <name type="scientific">Nocardioides renjunii</name>
    <dbReference type="NCBI Taxonomy" id="3095075"/>
    <lineage>
        <taxon>Bacteria</taxon>
        <taxon>Bacillati</taxon>
        <taxon>Actinomycetota</taxon>
        <taxon>Actinomycetes</taxon>
        <taxon>Propionibacteriales</taxon>
        <taxon>Nocardioidaceae</taxon>
        <taxon>Nocardioides</taxon>
    </lineage>
</organism>